<sequence>MKRSILVMALVAAITAGGMSAANAAQDMFLKIDGVQGDSLDRAHASEIDVLSWSWGATNSGTTQMGGGGGAGKTTFNDLTITKFVDSSSPVLFANLSTGKHMKTATLTVRNAGQRPVDYYTLTLNEVIISAIALSANSGDSRINESVTLDFASYTYTFLPLKADGTPKPAVVTKFSIMENRLL</sequence>
<proteinExistence type="predicted"/>
<gene>
    <name evidence="1" type="ORF">UFOPK2342_01715</name>
    <name evidence="3" type="ORF">UFOPK2423_01555</name>
    <name evidence="2" type="ORF">UFOPK2593_00468</name>
    <name evidence="4" type="ORF">UFOPK3266_01453</name>
    <name evidence="5" type="ORF">UFOPK4367_00322</name>
</gene>
<dbReference type="SUPFAM" id="SSF141452">
    <property type="entry name" value="Hcp1-like"/>
    <property type="match status" value="1"/>
</dbReference>
<dbReference type="PANTHER" id="PTHR36152:SF5">
    <property type="entry name" value="PROTEIN HCP1"/>
    <property type="match status" value="1"/>
</dbReference>
<dbReference type="EMBL" id="CAEZXB010000062">
    <property type="protein sequence ID" value="CAB4689974.1"/>
    <property type="molecule type" value="Genomic_DNA"/>
</dbReference>
<protein>
    <submittedName>
        <fullName evidence="2">Unannotated protein</fullName>
    </submittedName>
</protein>
<dbReference type="EMBL" id="CAEZXW010000019">
    <property type="protein sequence ID" value="CAB4698097.1"/>
    <property type="molecule type" value="Genomic_DNA"/>
</dbReference>
<organism evidence="2">
    <name type="scientific">freshwater metagenome</name>
    <dbReference type="NCBI Taxonomy" id="449393"/>
    <lineage>
        <taxon>unclassified sequences</taxon>
        <taxon>metagenomes</taxon>
        <taxon>ecological metagenomes</taxon>
    </lineage>
</organism>
<dbReference type="InterPro" id="IPR053165">
    <property type="entry name" value="HSI-I_assembly_Hcp1"/>
</dbReference>
<evidence type="ECO:0000313" key="3">
    <source>
        <dbReference type="EMBL" id="CAB4707973.1"/>
    </source>
</evidence>
<evidence type="ECO:0000313" key="1">
    <source>
        <dbReference type="EMBL" id="CAB4689974.1"/>
    </source>
</evidence>
<dbReference type="InterPro" id="IPR036624">
    <property type="entry name" value="Hcp1-lik_sf"/>
</dbReference>
<evidence type="ECO:0000313" key="4">
    <source>
        <dbReference type="EMBL" id="CAB4845183.1"/>
    </source>
</evidence>
<dbReference type="AlphaFoldDB" id="A0A6J6PHH6"/>
<evidence type="ECO:0000313" key="5">
    <source>
        <dbReference type="EMBL" id="CAB5072632.1"/>
    </source>
</evidence>
<accession>A0A6J6PHH6</accession>
<dbReference type="EMBL" id="CAFBRC010000014">
    <property type="protein sequence ID" value="CAB5072632.1"/>
    <property type="molecule type" value="Genomic_DNA"/>
</dbReference>
<dbReference type="EMBL" id="CAEZXN010000056">
    <property type="protein sequence ID" value="CAB4707973.1"/>
    <property type="molecule type" value="Genomic_DNA"/>
</dbReference>
<dbReference type="EMBL" id="CAFBAA010000049">
    <property type="protein sequence ID" value="CAB4845183.1"/>
    <property type="molecule type" value="Genomic_DNA"/>
</dbReference>
<reference evidence="2" key="1">
    <citation type="submission" date="2020-05" db="EMBL/GenBank/DDBJ databases">
        <authorList>
            <person name="Chiriac C."/>
            <person name="Salcher M."/>
            <person name="Ghai R."/>
            <person name="Kavagutti S V."/>
        </authorList>
    </citation>
    <scope>NUCLEOTIDE SEQUENCE</scope>
</reference>
<evidence type="ECO:0000313" key="2">
    <source>
        <dbReference type="EMBL" id="CAB4698097.1"/>
    </source>
</evidence>
<dbReference type="Pfam" id="PF05638">
    <property type="entry name" value="T6SS_HCP"/>
    <property type="match status" value="1"/>
</dbReference>
<dbReference type="InterPro" id="IPR008514">
    <property type="entry name" value="T6SS_Hcp"/>
</dbReference>
<name>A0A6J6PHH6_9ZZZZ</name>
<dbReference type="Gene3D" id="2.30.110.20">
    <property type="entry name" value="Hcp1-like"/>
    <property type="match status" value="1"/>
</dbReference>
<dbReference type="PANTHER" id="PTHR36152">
    <property type="entry name" value="CYTOPLASMIC PROTEIN-RELATED"/>
    <property type="match status" value="1"/>
</dbReference>